<evidence type="ECO:0000256" key="1">
    <source>
        <dbReference type="PIRNR" id="PIRNR036490"/>
    </source>
</evidence>
<dbReference type="Gene3D" id="3.40.309.10">
    <property type="entry name" value="Aldehyde Dehydrogenase, Chain A, domain 2"/>
    <property type="match status" value="1"/>
</dbReference>
<feature type="compositionally biased region" description="Basic and acidic residues" evidence="2">
    <location>
        <begin position="1"/>
        <end position="14"/>
    </location>
</feature>
<dbReference type="SUPFAM" id="SSF53720">
    <property type="entry name" value="ALDH-like"/>
    <property type="match status" value="2"/>
</dbReference>
<evidence type="ECO:0000259" key="3">
    <source>
        <dbReference type="Pfam" id="PF00171"/>
    </source>
</evidence>
<accession>A0A6I8PCA6</accession>
<feature type="compositionally biased region" description="Basic residues" evidence="2">
    <location>
        <begin position="15"/>
        <end position="25"/>
    </location>
</feature>
<dbReference type="InterPro" id="IPR011408">
    <property type="entry name" value="Aldehyde_DH"/>
</dbReference>
<organism evidence="4 5">
    <name type="scientific">Ornithorhynchus anatinus</name>
    <name type="common">Duckbill platypus</name>
    <dbReference type="NCBI Taxonomy" id="9258"/>
    <lineage>
        <taxon>Eukaryota</taxon>
        <taxon>Metazoa</taxon>
        <taxon>Chordata</taxon>
        <taxon>Craniata</taxon>
        <taxon>Vertebrata</taxon>
        <taxon>Euteleostomi</taxon>
        <taxon>Mammalia</taxon>
        <taxon>Monotremata</taxon>
        <taxon>Ornithorhynchidae</taxon>
        <taxon>Ornithorhynchus</taxon>
    </lineage>
</organism>
<sequence>MKERLSVGRGDRGSKGRRRRPRGRAQRLLQPAARLQESIPLTLSDRDTLPLSVCLSPEAQAWLNSHGQALGHFVDGDWLTPEGRETHSCRDPGTGEFLATSLQGEEKDVTVAVEAAQEAFKTWSRLPGTRRAQHLTNFAKTIQKHQRLLWTLESLVSGRAVHGVRDGDLPLAVRLLHYHASWAQIQEEELADWEPVGVVAILLPGSFSLTEMMWRVCPALAVGCSVVVLSAGSACLSPLFLAQLGGEAGLPPGVLNVVTGPSTLGPLLAAQPGVSKVSYAGDTEEGRSLRRALAGVGPELALSLGADTVLLVTDLADLDSAAEGALEAVWSDGSAGGARLLVQESVWEETLRRVRSRMDRLRVGRGLDGAVDMGSLGSAARDKADAFVRRAQGQGAQIFQAGDFPQEGPFYPPTLITDLPAASPCAHSEVPRPLVLALPFRTTKEALALANGTPRGSSSSIWSEKLGLALELAYGLRVGTVWVNAHALRDPAAPCGGCKESGPACHGGSDGLYEYLRPSGLTPRNHGAVTDLNYDTFGLAPAPTFPEGPLVTPSPAVPYGLFLGGKFQPPGGRSSRLVRAPDGAVYAHVPEGGAKDVRVAVETAHKAAPGWAAQSPGSRMAALWALASALSRRSAALAETLTRAAGRSPEEAKAEVELSLKQLRVWGARAQAGTLGGHVQAASLKGSVLRLREPLGVLGVVCPDEQPLLSFVSLLAPALAHGNSLVMVPAGGCPLPALELCQDMATTLPAGVVNVITGDRDHLTRCLALHQDVPALWYFGSAEGSQFVEWASAGNLKATWVSGGQVRAWDQLPPGAIEELGRRAARTKSVWLPAGDS</sequence>
<dbReference type="InterPro" id="IPR015590">
    <property type="entry name" value="Aldehyde_DH_dom"/>
</dbReference>
<dbReference type="PIRSF" id="PIRSF036490">
    <property type="entry name" value="Aldedh_dupl"/>
    <property type="match status" value="1"/>
</dbReference>
<proteinExistence type="inferred from homology"/>
<dbReference type="Bgee" id="ENSOANG00000006835">
    <property type="expression patterns" value="Expressed in adult mammalian kidney and 7 other cell types or tissues"/>
</dbReference>
<evidence type="ECO:0000256" key="2">
    <source>
        <dbReference type="SAM" id="MobiDB-lite"/>
    </source>
</evidence>
<dbReference type="GeneTree" id="ENSGT00940000161135"/>
<dbReference type="GO" id="GO:0004029">
    <property type="term" value="F:aldehyde dehydrogenase (NAD+) activity"/>
    <property type="evidence" value="ECO:0000318"/>
    <property type="project" value="GO_Central"/>
</dbReference>
<dbReference type="OMA" id="MDYGPAP"/>
<comment type="similarity">
    <text evidence="1">Belongs to the aldehyde dehydrogenase family.</text>
</comment>
<dbReference type="Gene3D" id="3.40.605.10">
    <property type="entry name" value="Aldehyde Dehydrogenase, Chain A, domain 1"/>
    <property type="match status" value="2"/>
</dbReference>
<feature type="domain" description="Aldehyde dehydrogenase" evidence="3">
    <location>
        <begin position="582"/>
        <end position="800"/>
    </location>
</feature>
<dbReference type="Ensembl" id="ENSOANT00000055829.1">
    <property type="protein sequence ID" value="ENSOANP00000052183.1"/>
    <property type="gene ID" value="ENSOANG00000006835.4"/>
</dbReference>
<reference evidence="4 5" key="1">
    <citation type="journal article" date="2008" name="Nature">
        <title>Genome analysis of the platypus reveals unique signatures of evolution.</title>
        <authorList>
            <person name="Warren W.C."/>
            <person name="Hillier L.W."/>
            <person name="Marshall Graves J.A."/>
            <person name="Birney E."/>
            <person name="Ponting C.P."/>
            <person name="Grutzner F."/>
            <person name="Belov K."/>
            <person name="Miller W."/>
            <person name="Clarke L."/>
            <person name="Chinwalla A.T."/>
            <person name="Yang S.P."/>
            <person name="Heger A."/>
            <person name="Locke D.P."/>
            <person name="Miethke P."/>
            <person name="Waters P.D."/>
            <person name="Veyrunes F."/>
            <person name="Fulton L."/>
            <person name="Fulton B."/>
            <person name="Graves T."/>
            <person name="Wallis J."/>
            <person name="Puente X.S."/>
            <person name="Lopez-Otin C."/>
            <person name="Ordonez G.R."/>
            <person name="Eichler E.E."/>
            <person name="Chen L."/>
            <person name="Cheng Z."/>
            <person name="Deakin J.E."/>
            <person name="Alsop A."/>
            <person name="Thompson K."/>
            <person name="Kirby P."/>
            <person name="Papenfuss A.T."/>
            <person name="Wakefield M.J."/>
            <person name="Olender T."/>
            <person name="Lancet D."/>
            <person name="Huttley G.A."/>
            <person name="Smit A.F."/>
            <person name="Pask A."/>
            <person name="Temple-Smith P."/>
            <person name="Batzer M.A."/>
            <person name="Walker J.A."/>
            <person name="Konkel M.K."/>
            <person name="Harris R.S."/>
            <person name="Whittington C.M."/>
            <person name="Wong E.S."/>
            <person name="Gemmell N.J."/>
            <person name="Buschiazzo E."/>
            <person name="Vargas Jentzsch I.M."/>
            <person name="Merkel A."/>
            <person name="Schmitz J."/>
            <person name="Zemann A."/>
            <person name="Churakov G."/>
            <person name="Kriegs J.O."/>
            <person name="Brosius J."/>
            <person name="Murchison E.P."/>
            <person name="Sachidanandam R."/>
            <person name="Smith C."/>
            <person name="Hannon G.J."/>
            <person name="Tsend-Ayush E."/>
            <person name="McMillan D."/>
            <person name="Attenborough R."/>
            <person name="Rens W."/>
            <person name="Ferguson-Smith M."/>
            <person name="Lefevre C.M."/>
            <person name="Sharp J.A."/>
            <person name="Nicholas K.R."/>
            <person name="Ray D.A."/>
            <person name="Kube M."/>
            <person name="Reinhardt R."/>
            <person name="Pringle T.H."/>
            <person name="Taylor J."/>
            <person name="Jones R.C."/>
            <person name="Nixon B."/>
            <person name="Dacheux J.L."/>
            <person name="Niwa H."/>
            <person name="Sekita Y."/>
            <person name="Huang X."/>
            <person name="Stark A."/>
            <person name="Kheradpour P."/>
            <person name="Kellis M."/>
            <person name="Flicek P."/>
            <person name="Chen Y."/>
            <person name="Webber C."/>
            <person name="Hardison R."/>
            <person name="Nelson J."/>
            <person name="Hallsworth-Pepin K."/>
            <person name="Delehaunty K."/>
            <person name="Markovic C."/>
            <person name="Minx P."/>
            <person name="Feng Y."/>
            <person name="Kremitzki C."/>
            <person name="Mitreva M."/>
            <person name="Glasscock J."/>
            <person name="Wylie T."/>
            <person name="Wohldmann P."/>
            <person name="Thiru P."/>
            <person name="Nhan M.N."/>
            <person name="Pohl C.S."/>
            <person name="Smith S.M."/>
            <person name="Hou S."/>
            <person name="Nefedov M."/>
            <person name="de Jong P.J."/>
            <person name="Renfree M.B."/>
            <person name="Mardis E.R."/>
            <person name="Wilson R.K."/>
        </authorList>
    </citation>
    <scope>NUCLEOTIDE SEQUENCE [LARGE SCALE GENOMIC DNA]</scope>
    <source>
        <strain evidence="4 5">Glennie</strain>
    </source>
</reference>
<protein>
    <recommendedName>
        <fullName evidence="1">Aldehyde dehydrogenase family 16 member A1</fullName>
    </recommendedName>
</protein>
<dbReference type="FunCoup" id="A0A6I8PCA6">
    <property type="interactions" value="255"/>
</dbReference>
<reference evidence="4" key="2">
    <citation type="submission" date="2025-08" db="UniProtKB">
        <authorList>
            <consortium name="Ensembl"/>
        </authorList>
    </citation>
    <scope>IDENTIFICATION</scope>
    <source>
        <strain evidence="4">Glennie</strain>
    </source>
</reference>
<keyword evidence="5" id="KW-1185">Reference proteome</keyword>
<gene>
    <name evidence="4" type="primary">ALDH16A1</name>
</gene>
<dbReference type="InterPro" id="IPR016161">
    <property type="entry name" value="Ald_DH/histidinol_DH"/>
</dbReference>
<dbReference type="Pfam" id="PF00171">
    <property type="entry name" value="Aldedh"/>
    <property type="match status" value="2"/>
</dbReference>
<evidence type="ECO:0000313" key="5">
    <source>
        <dbReference type="Proteomes" id="UP000002279"/>
    </source>
</evidence>
<reference evidence="4" key="3">
    <citation type="submission" date="2025-09" db="UniProtKB">
        <authorList>
            <consortium name="Ensembl"/>
        </authorList>
    </citation>
    <scope>IDENTIFICATION</scope>
    <source>
        <strain evidence="4">Glennie</strain>
    </source>
</reference>
<comment type="subunit">
    <text evidence="1">Interacts with SPG21.</text>
</comment>
<feature type="domain" description="Aldehyde dehydrogenase" evidence="3">
    <location>
        <begin position="78"/>
        <end position="517"/>
    </location>
</feature>
<dbReference type="InterPro" id="IPR016163">
    <property type="entry name" value="Ald_DH_C"/>
</dbReference>
<evidence type="ECO:0000313" key="4">
    <source>
        <dbReference type="Ensembl" id="ENSOANP00000052183.1"/>
    </source>
</evidence>
<dbReference type="AlphaFoldDB" id="A0A6I8PCA6"/>
<dbReference type="PANTHER" id="PTHR11699">
    <property type="entry name" value="ALDEHYDE DEHYDROGENASE-RELATED"/>
    <property type="match status" value="1"/>
</dbReference>
<dbReference type="InParanoid" id="A0A6I8PCA6"/>
<dbReference type="InterPro" id="IPR016162">
    <property type="entry name" value="Ald_DH_N"/>
</dbReference>
<dbReference type="Proteomes" id="UP000002279">
    <property type="component" value="Chromosome 10"/>
</dbReference>
<name>A0A6I8PCA6_ORNAN</name>
<feature type="region of interest" description="Disordered" evidence="2">
    <location>
        <begin position="1"/>
        <end position="27"/>
    </location>
</feature>